<name>A0A8S5VFC8_9CAUD</name>
<organism evidence="1">
    <name type="scientific">Siphoviridae sp. ctbxa26</name>
    <dbReference type="NCBI Taxonomy" id="2825568"/>
    <lineage>
        <taxon>Viruses</taxon>
        <taxon>Duplodnaviria</taxon>
        <taxon>Heunggongvirae</taxon>
        <taxon>Uroviricota</taxon>
        <taxon>Caudoviricetes</taxon>
    </lineage>
</organism>
<accession>A0A8S5VFC8</accession>
<reference evidence="1" key="1">
    <citation type="journal article" date="2021" name="Proc. Natl. Acad. Sci. U.S.A.">
        <title>A Catalog of Tens of Thousands of Viruses from Human Metagenomes Reveals Hidden Associations with Chronic Diseases.</title>
        <authorList>
            <person name="Tisza M.J."/>
            <person name="Buck C.B."/>
        </authorList>
    </citation>
    <scope>NUCLEOTIDE SEQUENCE</scope>
    <source>
        <strain evidence="1">Ctbxa26</strain>
    </source>
</reference>
<protein>
    <submittedName>
        <fullName evidence="1">Recombination enhancement function protein nuclease, DNase, HYDROLASE.4A</fullName>
    </submittedName>
</protein>
<evidence type="ECO:0000313" key="1">
    <source>
        <dbReference type="EMBL" id="DAG05307.1"/>
    </source>
</evidence>
<dbReference type="GO" id="GO:0016787">
    <property type="term" value="F:hydrolase activity"/>
    <property type="evidence" value="ECO:0007669"/>
    <property type="project" value="UniProtKB-KW"/>
</dbReference>
<proteinExistence type="predicted"/>
<sequence length="95" mass="10950">MAKSILQTDDDICFICGGHGASEWHHIFGGAYRSKSERYGLKVRLHHECHNEPPNGVHHNKEVMDELHRIGQMAIMEQEGQDISWFISEFGKNYL</sequence>
<keyword evidence="1" id="KW-0378">Hydrolase</keyword>
<dbReference type="EMBL" id="BK016254">
    <property type="protein sequence ID" value="DAG05307.1"/>
    <property type="molecule type" value="Genomic_DNA"/>
</dbReference>